<dbReference type="EMBL" id="CACVAQ010000055">
    <property type="protein sequence ID" value="CAA6800596.1"/>
    <property type="molecule type" value="Genomic_DNA"/>
</dbReference>
<gene>
    <name evidence="1" type="ORF">HELGO_WM30335</name>
</gene>
<evidence type="ECO:0000313" key="1">
    <source>
        <dbReference type="EMBL" id="CAA6800596.1"/>
    </source>
</evidence>
<name>A0A6S6SBI0_9BACT</name>
<reference evidence="1" key="1">
    <citation type="submission" date="2020-01" db="EMBL/GenBank/DDBJ databases">
        <authorList>
            <person name="Meier V. D."/>
            <person name="Meier V D."/>
        </authorList>
    </citation>
    <scope>NUCLEOTIDE SEQUENCE</scope>
    <source>
        <strain evidence="1">HLG_WM_MAG_10</strain>
    </source>
</reference>
<organism evidence="1">
    <name type="scientific">uncultured Aureispira sp</name>
    <dbReference type="NCBI Taxonomy" id="1331704"/>
    <lineage>
        <taxon>Bacteria</taxon>
        <taxon>Pseudomonadati</taxon>
        <taxon>Bacteroidota</taxon>
        <taxon>Saprospiria</taxon>
        <taxon>Saprospirales</taxon>
        <taxon>Saprospiraceae</taxon>
        <taxon>Aureispira</taxon>
        <taxon>environmental samples</taxon>
    </lineage>
</organism>
<proteinExistence type="predicted"/>
<accession>A0A6S6SBI0</accession>
<dbReference type="AlphaFoldDB" id="A0A6S6SBI0"/>
<protein>
    <submittedName>
        <fullName evidence="1">Uncharacterized protein</fullName>
    </submittedName>
</protein>
<sequence length="146" mass="17472">MVAVVREKDFLYKNFLVKKMIYNQNESYWKRYVRNALEPKVIEHESWLENEYANGTKIYDGNPIYSAKLHNQKAIRIIQEEPESDTRQIAAWVEETEDEHENKIEELVISLELTRDTRKLALELIKEWASKISMQKMLLLIEEKID</sequence>